<organism evidence="1 2">
    <name type="scientific">Pogonophryne albipinna</name>
    <dbReference type="NCBI Taxonomy" id="1090488"/>
    <lineage>
        <taxon>Eukaryota</taxon>
        <taxon>Metazoa</taxon>
        <taxon>Chordata</taxon>
        <taxon>Craniata</taxon>
        <taxon>Vertebrata</taxon>
        <taxon>Euteleostomi</taxon>
        <taxon>Actinopterygii</taxon>
        <taxon>Neopterygii</taxon>
        <taxon>Teleostei</taxon>
        <taxon>Neoteleostei</taxon>
        <taxon>Acanthomorphata</taxon>
        <taxon>Eupercaria</taxon>
        <taxon>Perciformes</taxon>
        <taxon>Notothenioidei</taxon>
        <taxon>Pogonophryne</taxon>
    </lineage>
</organism>
<name>A0AAD6BHU2_9TELE</name>
<comment type="caution">
    <text evidence="1">The sequence shown here is derived from an EMBL/GenBank/DDBJ whole genome shotgun (WGS) entry which is preliminary data.</text>
</comment>
<dbReference type="AlphaFoldDB" id="A0AAD6BHU2"/>
<gene>
    <name evidence="1" type="ORF">JOQ06_012760</name>
</gene>
<dbReference type="Proteomes" id="UP001219934">
    <property type="component" value="Unassembled WGS sequence"/>
</dbReference>
<feature type="non-terminal residue" evidence="1">
    <location>
        <position position="96"/>
    </location>
</feature>
<keyword evidence="2" id="KW-1185">Reference proteome</keyword>
<sequence>MTHAIHPLNVTPSVSCFVLLVTVDNMKALLSCGSIITTARLLACSFSPGAAMGEELDLATPPPPSGDRWAAEQLLSPKINGPFPCHEARVLPCFMA</sequence>
<evidence type="ECO:0000313" key="1">
    <source>
        <dbReference type="EMBL" id="KAJ4944215.1"/>
    </source>
</evidence>
<accession>A0AAD6BHU2</accession>
<dbReference type="EMBL" id="JAPTMU010000004">
    <property type="protein sequence ID" value="KAJ4944215.1"/>
    <property type="molecule type" value="Genomic_DNA"/>
</dbReference>
<proteinExistence type="predicted"/>
<reference evidence="1" key="1">
    <citation type="submission" date="2022-11" db="EMBL/GenBank/DDBJ databases">
        <title>Chromosome-level genome of Pogonophryne albipinna.</title>
        <authorList>
            <person name="Jo E."/>
        </authorList>
    </citation>
    <scope>NUCLEOTIDE SEQUENCE</scope>
    <source>
        <strain evidence="1">SGF0006</strain>
        <tissue evidence="1">Muscle</tissue>
    </source>
</reference>
<evidence type="ECO:0000313" key="2">
    <source>
        <dbReference type="Proteomes" id="UP001219934"/>
    </source>
</evidence>
<protein>
    <submittedName>
        <fullName evidence="1">Uncharacterized protein</fullName>
    </submittedName>
</protein>